<protein>
    <submittedName>
        <fullName evidence="1">Antitoxin YfjZ</fullName>
    </submittedName>
</protein>
<name>A0A4U9WED1_SERFO</name>
<dbReference type="SUPFAM" id="SSF143737">
    <property type="entry name" value="YeeU-like"/>
    <property type="match status" value="1"/>
</dbReference>
<sequence>MVKISDPKTSSSIPDPIPYWGLQYDITPRLGARLIQQGARLHFLGDRAGCIGIFDPEVPQALELAFPVLVERLERLLRLGELDHGDNIVSLFSMLVLSMKPIRWAVLVMCISQSIKQRGHPLQSDNQP</sequence>
<organism evidence="1">
    <name type="scientific">Serratia fonticola</name>
    <dbReference type="NCBI Taxonomy" id="47917"/>
    <lineage>
        <taxon>Bacteria</taxon>
        <taxon>Pseudomonadati</taxon>
        <taxon>Pseudomonadota</taxon>
        <taxon>Gammaproteobacteria</taxon>
        <taxon>Enterobacterales</taxon>
        <taxon>Yersiniaceae</taxon>
        <taxon>Serratia</taxon>
    </lineage>
</organism>
<dbReference type="InterPro" id="IPR038025">
    <property type="entry name" value="CbeA_sf"/>
</dbReference>
<gene>
    <name evidence="1" type="primary">yfjZ_1</name>
    <name evidence="1" type="ORF">NCTC12965_07382</name>
</gene>
<evidence type="ECO:0000313" key="1">
    <source>
        <dbReference type="EMBL" id="VTR57497.1"/>
    </source>
</evidence>
<proteinExistence type="predicted"/>
<dbReference type="EMBL" id="CABEEZ010000144">
    <property type="protein sequence ID" value="VTR57497.1"/>
    <property type="molecule type" value="Genomic_DNA"/>
</dbReference>
<dbReference type="AlphaFoldDB" id="A0A4U9WED1"/>
<dbReference type="Gene3D" id="3.30.450.20">
    <property type="entry name" value="PAS domain"/>
    <property type="match status" value="1"/>
</dbReference>
<dbReference type="GO" id="GO:0051495">
    <property type="term" value="P:positive regulation of cytoskeleton organization"/>
    <property type="evidence" value="ECO:0007669"/>
    <property type="project" value="InterPro"/>
</dbReference>
<dbReference type="InterPro" id="IPR009320">
    <property type="entry name" value="Antitoxin_CbeA"/>
</dbReference>
<accession>A0A4U9WED1</accession>
<reference evidence="1" key="1">
    <citation type="submission" date="2019-05" db="EMBL/GenBank/DDBJ databases">
        <authorList>
            <consortium name="Pathogen Informatics"/>
        </authorList>
    </citation>
    <scope>NUCLEOTIDE SEQUENCE [LARGE SCALE GENOMIC DNA]</scope>
    <source>
        <strain evidence="1">NCTC12965</strain>
    </source>
</reference>
<dbReference type="Pfam" id="PF06154">
    <property type="entry name" value="CbeA_antitoxin"/>
    <property type="match status" value="1"/>
</dbReference>